<evidence type="ECO:0000313" key="8">
    <source>
        <dbReference type="EMBL" id="SEN06596.1"/>
    </source>
</evidence>
<dbReference type="InterPro" id="IPR014284">
    <property type="entry name" value="RNA_pol_sigma-70_dom"/>
</dbReference>
<dbReference type="AlphaFoldDB" id="A0A1H8DHE3"/>
<keyword evidence="2" id="KW-0805">Transcription regulation</keyword>
<dbReference type="STRING" id="551995.SAMN05192574_102345"/>
<dbReference type="EMBL" id="FOCL01000002">
    <property type="protein sequence ID" value="SEN06596.1"/>
    <property type="molecule type" value="Genomic_DNA"/>
</dbReference>
<dbReference type="InterPro" id="IPR007627">
    <property type="entry name" value="RNA_pol_sigma70_r2"/>
</dbReference>
<dbReference type="GO" id="GO:0006352">
    <property type="term" value="P:DNA-templated transcription initiation"/>
    <property type="evidence" value="ECO:0007669"/>
    <property type="project" value="InterPro"/>
</dbReference>
<evidence type="ECO:0000256" key="5">
    <source>
        <dbReference type="ARBA" id="ARBA00023163"/>
    </source>
</evidence>
<evidence type="ECO:0000313" key="9">
    <source>
        <dbReference type="Proteomes" id="UP000198942"/>
    </source>
</evidence>
<evidence type="ECO:0000259" key="6">
    <source>
        <dbReference type="Pfam" id="PF04542"/>
    </source>
</evidence>
<dbReference type="InterPro" id="IPR007630">
    <property type="entry name" value="RNA_pol_sigma70_r4"/>
</dbReference>
<dbReference type="CDD" id="cd06171">
    <property type="entry name" value="Sigma70_r4"/>
    <property type="match status" value="1"/>
</dbReference>
<dbReference type="SUPFAM" id="SSF88659">
    <property type="entry name" value="Sigma3 and sigma4 domains of RNA polymerase sigma factors"/>
    <property type="match status" value="1"/>
</dbReference>
<keyword evidence="9" id="KW-1185">Reference proteome</keyword>
<comment type="similarity">
    <text evidence="1">Belongs to the sigma-70 factor family. ECF subfamily.</text>
</comment>
<dbReference type="InterPro" id="IPR036388">
    <property type="entry name" value="WH-like_DNA-bd_sf"/>
</dbReference>
<organism evidence="8 9">
    <name type="scientific">Mucilaginibacter gossypiicola</name>
    <dbReference type="NCBI Taxonomy" id="551995"/>
    <lineage>
        <taxon>Bacteria</taxon>
        <taxon>Pseudomonadati</taxon>
        <taxon>Bacteroidota</taxon>
        <taxon>Sphingobacteriia</taxon>
        <taxon>Sphingobacteriales</taxon>
        <taxon>Sphingobacteriaceae</taxon>
        <taxon>Mucilaginibacter</taxon>
    </lineage>
</organism>
<dbReference type="Proteomes" id="UP000198942">
    <property type="component" value="Unassembled WGS sequence"/>
</dbReference>
<evidence type="ECO:0000256" key="2">
    <source>
        <dbReference type="ARBA" id="ARBA00023015"/>
    </source>
</evidence>
<protein>
    <submittedName>
        <fullName evidence="8">RNA polymerase sigma-70 factor, ECF subfamily</fullName>
    </submittedName>
</protein>
<feature type="domain" description="RNA polymerase sigma-70 region 2" evidence="6">
    <location>
        <begin position="17"/>
        <end position="84"/>
    </location>
</feature>
<dbReference type="Gene3D" id="1.10.1740.10">
    <property type="match status" value="1"/>
</dbReference>
<dbReference type="Pfam" id="PF04545">
    <property type="entry name" value="Sigma70_r4"/>
    <property type="match status" value="1"/>
</dbReference>
<gene>
    <name evidence="8" type="ORF">SAMN05192574_102345</name>
</gene>
<keyword evidence="4" id="KW-0238">DNA-binding</keyword>
<dbReference type="NCBIfam" id="TIGR02937">
    <property type="entry name" value="sigma70-ECF"/>
    <property type="match status" value="1"/>
</dbReference>
<reference evidence="9" key="1">
    <citation type="submission" date="2016-10" db="EMBL/GenBank/DDBJ databases">
        <authorList>
            <person name="Varghese N."/>
            <person name="Submissions S."/>
        </authorList>
    </citation>
    <scope>NUCLEOTIDE SEQUENCE [LARGE SCALE GENOMIC DNA]</scope>
    <source>
        <strain evidence="9">Gh-48</strain>
    </source>
</reference>
<dbReference type="PANTHER" id="PTHR43133">
    <property type="entry name" value="RNA POLYMERASE ECF-TYPE SIGMA FACTO"/>
    <property type="match status" value="1"/>
</dbReference>
<evidence type="ECO:0000256" key="3">
    <source>
        <dbReference type="ARBA" id="ARBA00023082"/>
    </source>
</evidence>
<accession>A0A1H8DHE3</accession>
<dbReference type="GO" id="GO:0016987">
    <property type="term" value="F:sigma factor activity"/>
    <property type="evidence" value="ECO:0007669"/>
    <property type="project" value="UniProtKB-KW"/>
</dbReference>
<sequence>MLIRALRERHPQGARALYDMYYGALFGTIARIVPDQYQSEDVLQECFLRIWNQIDQYDSSKGRLFTWMVNIARNMAIDRLRSKGYRNDRKTGGLEGCEHIAQSHEGIFDRLDSRLIRKGMVILQQKELNIVDLIYYQGYTHTEVAEALQIPLGTVKTRLRTALQRLRVYYTCYSLQAS</sequence>
<dbReference type="InterPro" id="IPR013324">
    <property type="entry name" value="RNA_pol_sigma_r3/r4-like"/>
</dbReference>
<dbReference type="PANTHER" id="PTHR43133:SF62">
    <property type="entry name" value="RNA POLYMERASE SIGMA FACTOR SIGZ"/>
    <property type="match status" value="1"/>
</dbReference>
<evidence type="ECO:0000256" key="4">
    <source>
        <dbReference type="ARBA" id="ARBA00023125"/>
    </source>
</evidence>
<evidence type="ECO:0000256" key="1">
    <source>
        <dbReference type="ARBA" id="ARBA00010641"/>
    </source>
</evidence>
<evidence type="ECO:0000259" key="7">
    <source>
        <dbReference type="Pfam" id="PF04545"/>
    </source>
</evidence>
<dbReference type="InterPro" id="IPR039425">
    <property type="entry name" value="RNA_pol_sigma-70-like"/>
</dbReference>
<keyword evidence="5" id="KW-0804">Transcription</keyword>
<feature type="domain" description="RNA polymerase sigma-70 region 4" evidence="7">
    <location>
        <begin position="122"/>
        <end position="167"/>
    </location>
</feature>
<proteinExistence type="inferred from homology"/>
<dbReference type="GO" id="GO:0003677">
    <property type="term" value="F:DNA binding"/>
    <property type="evidence" value="ECO:0007669"/>
    <property type="project" value="UniProtKB-KW"/>
</dbReference>
<keyword evidence="3" id="KW-0731">Sigma factor</keyword>
<dbReference type="SUPFAM" id="SSF88946">
    <property type="entry name" value="Sigma2 domain of RNA polymerase sigma factors"/>
    <property type="match status" value="1"/>
</dbReference>
<dbReference type="Gene3D" id="1.10.10.10">
    <property type="entry name" value="Winged helix-like DNA-binding domain superfamily/Winged helix DNA-binding domain"/>
    <property type="match status" value="1"/>
</dbReference>
<dbReference type="Pfam" id="PF04542">
    <property type="entry name" value="Sigma70_r2"/>
    <property type="match status" value="1"/>
</dbReference>
<dbReference type="InterPro" id="IPR013325">
    <property type="entry name" value="RNA_pol_sigma_r2"/>
</dbReference>
<name>A0A1H8DHE3_9SPHI</name>